<evidence type="ECO:0008006" key="3">
    <source>
        <dbReference type="Google" id="ProtNLM"/>
    </source>
</evidence>
<gene>
    <name evidence="1" type="ORF">TeGR_g6482</name>
</gene>
<dbReference type="SUPFAM" id="SSF53474">
    <property type="entry name" value="alpha/beta-Hydrolases"/>
    <property type="match status" value="1"/>
</dbReference>
<evidence type="ECO:0000313" key="1">
    <source>
        <dbReference type="EMBL" id="GMI38376.1"/>
    </source>
</evidence>
<keyword evidence="2" id="KW-1185">Reference proteome</keyword>
<evidence type="ECO:0000313" key="2">
    <source>
        <dbReference type="Proteomes" id="UP001165060"/>
    </source>
</evidence>
<sequence>MSPLVFLGANGFPSKAYRPVLQRLSAIPIEYNHALVPGESTNWHPLIDTVISQCEAAAGSSGKGVTGVGHSAGGALLCCAAAVKPALFEHLIIVDSPMFNPLKRALFSVGFHLPDAILNRGHPMIKSAMNKQYEWPDRETAEKYFRSRRLFKTFDDEFVNGFFEHGLVEKEGGGVGLAFEHSQEAHMYKTTPTETPIIGGKNGILKQYDAVDAKGTFLYSNRMNFLDERDVAFLKGNFTGFQFEAFDNEHFWPMIDPDS</sequence>
<accession>A0ABQ6N2Q8</accession>
<organism evidence="1 2">
    <name type="scientific">Tetraparma gracilis</name>
    <dbReference type="NCBI Taxonomy" id="2962635"/>
    <lineage>
        <taxon>Eukaryota</taxon>
        <taxon>Sar</taxon>
        <taxon>Stramenopiles</taxon>
        <taxon>Ochrophyta</taxon>
        <taxon>Bolidophyceae</taxon>
        <taxon>Parmales</taxon>
        <taxon>Triparmaceae</taxon>
        <taxon>Tetraparma</taxon>
    </lineage>
</organism>
<comment type="caution">
    <text evidence="1">The sequence shown here is derived from an EMBL/GenBank/DDBJ whole genome shotgun (WGS) entry which is preliminary data.</text>
</comment>
<dbReference type="EMBL" id="BRYB01002027">
    <property type="protein sequence ID" value="GMI38376.1"/>
    <property type="molecule type" value="Genomic_DNA"/>
</dbReference>
<name>A0ABQ6N2Q8_9STRA</name>
<dbReference type="Gene3D" id="3.40.50.1820">
    <property type="entry name" value="alpha/beta hydrolase"/>
    <property type="match status" value="1"/>
</dbReference>
<dbReference type="Proteomes" id="UP001165060">
    <property type="component" value="Unassembled WGS sequence"/>
</dbReference>
<proteinExistence type="predicted"/>
<dbReference type="InterPro" id="IPR029058">
    <property type="entry name" value="AB_hydrolase_fold"/>
</dbReference>
<protein>
    <recommendedName>
        <fullName evidence="3">AB hydrolase-1 domain-containing protein</fullName>
    </recommendedName>
</protein>
<reference evidence="1 2" key="1">
    <citation type="journal article" date="2023" name="Commun. Biol.">
        <title>Genome analysis of Parmales, the sister group of diatoms, reveals the evolutionary specialization of diatoms from phago-mixotrophs to photoautotrophs.</title>
        <authorList>
            <person name="Ban H."/>
            <person name="Sato S."/>
            <person name="Yoshikawa S."/>
            <person name="Yamada K."/>
            <person name="Nakamura Y."/>
            <person name="Ichinomiya M."/>
            <person name="Sato N."/>
            <person name="Blanc-Mathieu R."/>
            <person name="Endo H."/>
            <person name="Kuwata A."/>
            <person name="Ogata H."/>
        </authorList>
    </citation>
    <scope>NUCLEOTIDE SEQUENCE [LARGE SCALE GENOMIC DNA]</scope>
</reference>